<dbReference type="AlphaFoldDB" id="A0A1W1XQ73"/>
<name>A0A1W1XQ73_9CLOT</name>
<evidence type="ECO:0000313" key="2">
    <source>
        <dbReference type="Proteomes" id="UP000192468"/>
    </source>
</evidence>
<evidence type="ECO:0000313" key="1">
    <source>
        <dbReference type="EMBL" id="SMC26017.1"/>
    </source>
</evidence>
<sequence length="78" mass="8774">MASWMVHLRIADKLLKVTFNLSTTEFVVGNIAPDSGIPNEDWSVFTPSGDVSHFKTTDADGLKDIHLNEYVEQFFTVE</sequence>
<dbReference type="RefSeq" id="WP_084116497.1">
    <property type="nucleotide sequence ID" value="NZ_FWXH01000011.1"/>
</dbReference>
<keyword evidence="2" id="KW-1185">Reference proteome</keyword>
<accession>A0A1W1XQ73</accession>
<dbReference type="OrthoDB" id="9810012at2"/>
<protein>
    <submittedName>
        <fullName evidence="1">Uncharacterized protein</fullName>
    </submittedName>
</protein>
<reference evidence="1 2" key="1">
    <citation type="submission" date="2017-04" db="EMBL/GenBank/DDBJ databases">
        <authorList>
            <person name="Afonso C.L."/>
            <person name="Miller P.J."/>
            <person name="Scott M.A."/>
            <person name="Spackman E."/>
            <person name="Goraichik I."/>
            <person name="Dimitrov K.M."/>
            <person name="Suarez D.L."/>
            <person name="Swayne D.E."/>
        </authorList>
    </citation>
    <scope>NUCLEOTIDE SEQUENCE [LARGE SCALE GENOMIC DNA]</scope>
    <source>
        <strain evidence="1 2">DSM 12555</strain>
    </source>
</reference>
<gene>
    <name evidence="1" type="ORF">SAMN02745134_02676</name>
</gene>
<proteinExistence type="predicted"/>
<organism evidence="1 2">
    <name type="scientific">Clostridium acidisoli DSM 12555</name>
    <dbReference type="NCBI Taxonomy" id="1121291"/>
    <lineage>
        <taxon>Bacteria</taxon>
        <taxon>Bacillati</taxon>
        <taxon>Bacillota</taxon>
        <taxon>Clostridia</taxon>
        <taxon>Eubacteriales</taxon>
        <taxon>Clostridiaceae</taxon>
        <taxon>Clostridium</taxon>
    </lineage>
</organism>
<dbReference type="STRING" id="1121291.SAMN02745134_02676"/>
<dbReference type="Proteomes" id="UP000192468">
    <property type="component" value="Unassembled WGS sequence"/>
</dbReference>
<dbReference type="EMBL" id="FWXH01000011">
    <property type="protein sequence ID" value="SMC26017.1"/>
    <property type="molecule type" value="Genomic_DNA"/>
</dbReference>